<evidence type="ECO:0000256" key="6">
    <source>
        <dbReference type="ARBA" id="ARBA00023316"/>
    </source>
</evidence>
<keyword evidence="3" id="KW-0378">Hydrolase</keyword>
<reference evidence="13 14" key="1">
    <citation type="submission" date="2009-10" db="EMBL/GenBank/DDBJ databases">
        <authorList>
            <person name="Shrivastava S."/>
            <person name="Brinkac L.B."/>
            <person name="Brown J.L."/>
            <person name="Bruce D.B."/>
            <person name="Detter C."/>
            <person name="Green L.D."/>
            <person name="Munk C.A."/>
            <person name="Rogers Y.C."/>
            <person name="Tapia R."/>
            <person name="Saunders E.S."/>
            <person name="Sims D.R."/>
            <person name="Smith L.A."/>
            <person name="Smith T.J."/>
            <person name="Sutton G."/>
            <person name="Brettin T."/>
        </authorList>
    </citation>
    <scope>NUCLEOTIDE SEQUENCE [LARGE SCALE GENOMIC DNA]</scope>
    <source>
        <strain evidence="14">D str. 1873</strain>
    </source>
</reference>
<protein>
    <submittedName>
        <fullName evidence="13">Serine-type D-Ala-D-Ala carboxypeptidase</fullName>
    </submittedName>
</protein>
<dbReference type="InterPro" id="IPR012338">
    <property type="entry name" value="Beta-lactam/transpept-like"/>
</dbReference>
<keyword evidence="5" id="KW-0573">Peptidoglycan synthesis</keyword>
<keyword evidence="10" id="KW-0812">Transmembrane</keyword>
<evidence type="ECO:0000256" key="3">
    <source>
        <dbReference type="ARBA" id="ARBA00022801"/>
    </source>
</evidence>
<gene>
    <name evidence="13" type="ORF">CLG_B1472</name>
</gene>
<comment type="similarity">
    <text evidence="1 9">Belongs to the peptidase S11 family.</text>
</comment>
<keyword evidence="4" id="KW-0133">Cell shape</keyword>
<feature type="active site" evidence="7">
    <location>
        <position position="123"/>
    </location>
</feature>
<dbReference type="PANTHER" id="PTHR21581">
    <property type="entry name" value="D-ALANYL-D-ALANINE CARBOXYPEPTIDASE"/>
    <property type="match status" value="1"/>
</dbReference>
<accession>A0A9P2G8A2</accession>
<dbReference type="InterPro" id="IPR001967">
    <property type="entry name" value="Peptidase_S11_N"/>
</dbReference>
<dbReference type="GO" id="GO:0006508">
    <property type="term" value="P:proteolysis"/>
    <property type="evidence" value="ECO:0007669"/>
    <property type="project" value="InterPro"/>
</dbReference>
<dbReference type="PRINTS" id="PR00725">
    <property type="entry name" value="DADACBPTASE1"/>
</dbReference>
<dbReference type="AlphaFoldDB" id="A0A9P2G8A2"/>
<evidence type="ECO:0000256" key="9">
    <source>
        <dbReference type="RuleBase" id="RU004016"/>
    </source>
</evidence>
<dbReference type="Pfam" id="PF00768">
    <property type="entry name" value="Peptidase_S11"/>
    <property type="match status" value="1"/>
</dbReference>
<dbReference type="Gene3D" id="3.40.710.10">
    <property type="entry name" value="DD-peptidase/beta-lactamase superfamily"/>
    <property type="match status" value="1"/>
</dbReference>
<dbReference type="GO" id="GO:0008360">
    <property type="term" value="P:regulation of cell shape"/>
    <property type="evidence" value="ECO:0007669"/>
    <property type="project" value="UniProtKB-KW"/>
</dbReference>
<dbReference type="GO" id="GO:0009002">
    <property type="term" value="F:serine-type D-Ala-D-Ala carboxypeptidase activity"/>
    <property type="evidence" value="ECO:0007669"/>
    <property type="project" value="InterPro"/>
</dbReference>
<evidence type="ECO:0000256" key="4">
    <source>
        <dbReference type="ARBA" id="ARBA00022960"/>
    </source>
</evidence>
<dbReference type="PANTHER" id="PTHR21581:SF26">
    <property type="entry name" value="D-ALANYL-D-ALANINE ENDOPEPTIDASE"/>
    <property type="match status" value="1"/>
</dbReference>
<keyword evidence="10" id="KW-1133">Transmembrane helix</keyword>
<keyword evidence="6" id="KW-0961">Cell wall biogenesis/degradation</keyword>
<evidence type="ECO:0000256" key="7">
    <source>
        <dbReference type="PIRSR" id="PIRSR618044-1"/>
    </source>
</evidence>
<keyword evidence="13" id="KW-0645">Protease</keyword>
<dbReference type="RefSeq" id="WP_003376740.1">
    <property type="nucleotide sequence ID" value="NZ_ACSJ01000007.1"/>
</dbReference>
<dbReference type="GO" id="GO:0009252">
    <property type="term" value="P:peptidoglycan biosynthetic process"/>
    <property type="evidence" value="ECO:0007669"/>
    <property type="project" value="UniProtKB-KW"/>
</dbReference>
<keyword evidence="10" id="KW-0472">Membrane</keyword>
<feature type="domain" description="Peptidase S11 D-alanyl-D-alanine carboxypeptidase A N-terminal" evidence="12">
    <location>
        <begin position="25"/>
        <end position="279"/>
    </location>
</feature>
<evidence type="ECO:0000256" key="1">
    <source>
        <dbReference type="ARBA" id="ARBA00007164"/>
    </source>
</evidence>
<evidence type="ECO:0000313" key="14">
    <source>
        <dbReference type="Proteomes" id="UP000006160"/>
    </source>
</evidence>
<dbReference type="SUPFAM" id="SSF56601">
    <property type="entry name" value="beta-lactamase/transpeptidase-like"/>
    <property type="match status" value="1"/>
</dbReference>
<organism evidence="13 14">
    <name type="scientific">Clostridium botulinum D str. 1873</name>
    <dbReference type="NCBI Taxonomy" id="592027"/>
    <lineage>
        <taxon>Bacteria</taxon>
        <taxon>Bacillati</taxon>
        <taxon>Bacillota</taxon>
        <taxon>Clostridia</taxon>
        <taxon>Eubacteriales</taxon>
        <taxon>Clostridiaceae</taxon>
        <taxon>Clostridium</taxon>
    </lineage>
</organism>
<dbReference type="InterPro" id="IPR018044">
    <property type="entry name" value="Peptidase_S11"/>
</dbReference>
<dbReference type="Proteomes" id="UP000006160">
    <property type="component" value="Unassembled WGS sequence"/>
</dbReference>
<feature type="chain" id="PRO_5040460428" evidence="11">
    <location>
        <begin position="25"/>
        <end position="444"/>
    </location>
</feature>
<evidence type="ECO:0000256" key="11">
    <source>
        <dbReference type="SAM" id="SignalP"/>
    </source>
</evidence>
<feature type="signal peptide" evidence="11">
    <location>
        <begin position="1"/>
        <end position="24"/>
    </location>
</feature>
<proteinExistence type="inferred from homology"/>
<dbReference type="GO" id="GO:0071555">
    <property type="term" value="P:cell wall organization"/>
    <property type="evidence" value="ECO:0007669"/>
    <property type="project" value="UniProtKB-KW"/>
</dbReference>
<feature type="active site" description="Acyl-ester intermediate" evidence="7">
    <location>
        <position position="62"/>
    </location>
</feature>
<evidence type="ECO:0000256" key="5">
    <source>
        <dbReference type="ARBA" id="ARBA00022984"/>
    </source>
</evidence>
<feature type="active site" description="Proton acceptor" evidence="7">
    <location>
        <position position="65"/>
    </location>
</feature>
<evidence type="ECO:0000256" key="8">
    <source>
        <dbReference type="PIRSR" id="PIRSR618044-2"/>
    </source>
</evidence>
<evidence type="ECO:0000313" key="13">
    <source>
        <dbReference type="EMBL" id="EES91698.1"/>
    </source>
</evidence>
<evidence type="ECO:0000256" key="10">
    <source>
        <dbReference type="SAM" id="Phobius"/>
    </source>
</evidence>
<keyword evidence="13" id="KW-0121">Carboxypeptidase</keyword>
<evidence type="ECO:0000259" key="12">
    <source>
        <dbReference type="Pfam" id="PF00768"/>
    </source>
</evidence>
<name>A0A9P2G8A2_CLOBO</name>
<feature type="binding site" evidence="8">
    <location>
        <position position="251"/>
    </location>
    <ligand>
        <name>substrate</name>
    </ligand>
</feature>
<feature type="transmembrane region" description="Helical" evidence="10">
    <location>
        <begin position="406"/>
        <end position="431"/>
    </location>
</feature>
<evidence type="ECO:0000256" key="2">
    <source>
        <dbReference type="ARBA" id="ARBA00022729"/>
    </source>
</evidence>
<dbReference type="EMBL" id="ACSJ01000007">
    <property type="protein sequence ID" value="EES91698.1"/>
    <property type="molecule type" value="Genomic_DNA"/>
</dbReference>
<comment type="caution">
    <text evidence="13">The sequence shown here is derived from an EMBL/GenBank/DDBJ whole genome shotgun (WGS) entry which is preliminary data.</text>
</comment>
<sequence>MRRKISTLLLTTLIFLSFCSTAFATTLNAPSVVGKSAIVVDAKTGEVIYAKNVDTSPMYPASTTKLLTALLLAENKQPTDILTYTDGASKQPEYTLRSFLKGKLKVGDKMSADDAMKGLLLHSANDIAYMIAENVAGNVDNFAKMMNNKIKKLGLTHTHFVTPNGLDNGITNHYTSAYDLSIIGKAAYENEWVRKTMSLKKDKIELTNGVLGYPENRNKLLGQTLDSNFNSKISINIKNVPVSNAICIGGKTGYTSKAGRCLVAMFNKDGRILIGVVMKSAYDKNDTYVFNDMAKIINWAYSEKQVPLYKANTELKTLSIKYKPLKFFGPTKTINVPVRVKEDVTYYDNEFNKTETKTEFELPDIGIGKLSKNKSIGKLVLKQRTSTKTYDLYPTLSSSSLIKDNILLYLGLGVGCIIVIALFIFISKFISDKFRRGRRDRRMF</sequence>
<keyword evidence="2 11" id="KW-0732">Signal</keyword>